<dbReference type="PROSITE" id="PS50042">
    <property type="entry name" value="CNMP_BINDING_3"/>
    <property type="match status" value="1"/>
</dbReference>
<proteinExistence type="predicted"/>
<dbReference type="Pfam" id="PF09986">
    <property type="entry name" value="DUF2225"/>
    <property type="match status" value="1"/>
</dbReference>
<dbReference type="PANTHER" id="PTHR45638">
    <property type="entry name" value="CYCLIC NUCLEOTIDE-GATED CATION CHANNEL SUBUNIT A"/>
    <property type="match status" value="1"/>
</dbReference>
<dbReference type="EMBL" id="LGGS01000183">
    <property type="protein sequence ID" value="KUK81017.1"/>
    <property type="molecule type" value="Genomic_DNA"/>
</dbReference>
<gene>
    <name evidence="3" type="ORF">XD97_0748</name>
</gene>
<dbReference type="InterPro" id="IPR018490">
    <property type="entry name" value="cNMP-bd_dom_sf"/>
</dbReference>
<dbReference type="InterPro" id="IPR018708">
    <property type="entry name" value="DUF2225"/>
</dbReference>
<accession>A0A101HQ34</accession>
<dbReference type="AlphaFoldDB" id="A0A101HQ34"/>
<dbReference type="Gene3D" id="2.60.120.10">
    <property type="entry name" value="Jelly Rolls"/>
    <property type="match status" value="1"/>
</dbReference>
<dbReference type="InterPro" id="IPR011990">
    <property type="entry name" value="TPR-like_helical_dom_sf"/>
</dbReference>
<evidence type="ECO:0000256" key="1">
    <source>
        <dbReference type="ARBA" id="ARBA00023286"/>
    </source>
</evidence>
<dbReference type="Pfam" id="PF00027">
    <property type="entry name" value="cNMP_binding"/>
    <property type="match status" value="1"/>
</dbReference>
<keyword evidence="1" id="KW-0407">Ion channel</keyword>
<dbReference type="GO" id="GO:0044877">
    <property type="term" value="F:protein-containing complex binding"/>
    <property type="evidence" value="ECO:0007669"/>
    <property type="project" value="TreeGrafter"/>
</dbReference>
<dbReference type="InterPro" id="IPR000595">
    <property type="entry name" value="cNMP-bd_dom"/>
</dbReference>
<evidence type="ECO:0000259" key="2">
    <source>
        <dbReference type="PROSITE" id="PS50042"/>
    </source>
</evidence>
<name>A0A101HQ34_9FIRM</name>
<sequence length="473" mass="55492">MDIDTLINILKKTSFLQELNYPLHDLARKLRLERFNKDANIFYESEEGTSMYFIIAGKVLIYSRSTMEQEMVLQTLGPSDFFGETSLLDGGGRSTSARTMEDSIIFSLERKDFLDFLNNNPKAAIKIIETLSKMLRQSNIRNKILTETNRRLSILPAEKGQNAIIRPDKLKQGSQDQQERTIRKKEELDLLKEAKEYDLKTKKDYTLSDMLNERLTEAEQVFKEHAEQSSDNKKELDLKDMLYHKKAVCPICDTKFESPKVFSKYILVRKMDYDFCNYYKFINPLFYEMMVCPTCGCAFNEEISGMRLNEEQQEAVRSRLLIFWQNHSLRNYRGVRTLEQAIETFQLALFALEGRPVKNSQMGMLHLKTAWLYRYKGDEARERKCIEKAIANFSAAFEKESFSSPKSEIHTTYLLGVLNIHAGHDKEAAKWLERVVRHPFRSMFPMVMNQARDLWSEVRQKVRKEKQRNEQED</sequence>
<keyword evidence="1" id="KW-1071">Ligand-gated ion channel</keyword>
<organism evidence="3 4">
    <name type="scientific">Pelotomaculum thermopropionicum</name>
    <dbReference type="NCBI Taxonomy" id="110500"/>
    <lineage>
        <taxon>Bacteria</taxon>
        <taxon>Bacillati</taxon>
        <taxon>Bacillota</taxon>
        <taxon>Clostridia</taxon>
        <taxon>Eubacteriales</taxon>
        <taxon>Desulfotomaculaceae</taxon>
        <taxon>Pelotomaculum</taxon>
    </lineage>
</organism>
<dbReference type="CDD" id="cd00038">
    <property type="entry name" value="CAP_ED"/>
    <property type="match status" value="1"/>
</dbReference>
<dbReference type="Proteomes" id="UP000054705">
    <property type="component" value="Unassembled WGS sequence"/>
</dbReference>
<dbReference type="PANTHER" id="PTHR45638:SF11">
    <property type="entry name" value="CYCLIC NUCLEOTIDE-GATED CATION CHANNEL SUBUNIT A"/>
    <property type="match status" value="1"/>
</dbReference>
<dbReference type="InterPro" id="IPR014710">
    <property type="entry name" value="RmlC-like_jellyroll"/>
</dbReference>
<protein>
    <recommendedName>
        <fullName evidence="2">Cyclic nucleotide-binding domain-containing protein</fullName>
    </recommendedName>
</protein>
<keyword evidence="1" id="KW-0813">Transport</keyword>
<keyword evidence="1" id="KW-0406">Ion transport</keyword>
<dbReference type="InterPro" id="IPR050866">
    <property type="entry name" value="CNG_cation_channel"/>
</dbReference>
<dbReference type="GO" id="GO:0005221">
    <property type="term" value="F:intracellularly cyclic nucleotide-activated monoatomic cation channel activity"/>
    <property type="evidence" value="ECO:0007669"/>
    <property type="project" value="InterPro"/>
</dbReference>
<dbReference type="SUPFAM" id="SSF51206">
    <property type="entry name" value="cAMP-binding domain-like"/>
    <property type="match status" value="1"/>
</dbReference>
<feature type="domain" description="Cyclic nucleotide-binding" evidence="2">
    <location>
        <begin position="23"/>
        <end position="134"/>
    </location>
</feature>
<evidence type="ECO:0000313" key="3">
    <source>
        <dbReference type="EMBL" id="KUK81017.1"/>
    </source>
</evidence>
<dbReference type="SMART" id="SM00100">
    <property type="entry name" value="cNMP"/>
    <property type="match status" value="1"/>
</dbReference>
<dbReference type="Gene3D" id="1.25.40.10">
    <property type="entry name" value="Tetratricopeptide repeat domain"/>
    <property type="match status" value="1"/>
</dbReference>
<evidence type="ECO:0000313" key="4">
    <source>
        <dbReference type="Proteomes" id="UP000054705"/>
    </source>
</evidence>
<comment type="caution">
    <text evidence="3">The sequence shown here is derived from an EMBL/GenBank/DDBJ whole genome shotgun (WGS) entry which is preliminary data.</text>
</comment>
<reference evidence="4" key="1">
    <citation type="journal article" date="2015" name="MBio">
        <title>Genome-Resolved Metagenomic Analysis Reveals Roles for Candidate Phyla and Other Microbial Community Members in Biogeochemical Transformations in Oil Reservoirs.</title>
        <authorList>
            <person name="Hu P."/>
            <person name="Tom L."/>
            <person name="Singh A."/>
            <person name="Thomas B.C."/>
            <person name="Baker B.J."/>
            <person name="Piceno Y.M."/>
            <person name="Andersen G.L."/>
            <person name="Banfield J.F."/>
        </authorList>
    </citation>
    <scope>NUCLEOTIDE SEQUENCE [LARGE SCALE GENOMIC DNA]</scope>
</reference>